<dbReference type="InterPro" id="IPR036922">
    <property type="entry name" value="Rieske_2Fe-2S_sf"/>
</dbReference>
<dbReference type="InterPro" id="IPR050584">
    <property type="entry name" value="Cholesterol_7-desaturase"/>
</dbReference>
<dbReference type="PANTHER" id="PTHR21266">
    <property type="entry name" value="IRON-SULFUR DOMAIN CONTAINING PROTEIN"/>
    <property type="match status" value="1"/>
</dbReference>
<dbReference type="Gene3D" id="2.20.25.10">
    <property type="match status" value="1"/>
</dbReference>
<reference evidence="6 7" key="1">
    <citation type="journal article" date="2020" name="ISME J.">
        <title>Comparative genomics reveals insights into cyanobacterial evolution and habitat adaptation.</title>
        <authorList>
            <person name="Chen M.Y."/>
            <person name="Teng W.K."/>
            <person name="Zhao L."/>
            <person name="Hu C.X."/>
            <person name="Zhou Y.K."/>
            <person name="Han B.P."/>
            <person name="Song L.R."/>
            <person name="Shu W.S."/>
        </authorList>
    </citation>
    <scope>NUCLEOTIDE SEQUENCE [LARGE SCALE GENOMIC DNA]</scope>
    <source>
        <strain evidence="6 7">FACHB-362</strain>
    </source>
</reference>
<evidence type="ECO:0000313" key="7">
    <source>
        <dbReference type="Proteomes" id="UP000660381"/>
    </source>
</evidence>
<dbReference type="Proteomes" id="UP000660381">
    <property type="component" value="Unassembled WGS sequence"/>
</dbReference>
<accession>A0ABR8J722</accession>
<protein>
    <submittedName>
        <fullName evidence="6">Aromatic ring-hydroxylating dioxygenase subunit alpha</fullName>
    </submittedName>
</protein>
<name>A0ABR8J722_9NOST</name>
<keyword evidence="1" id="KW-0001">2Fe-2S</keyword>
<dbReference type="Pfam" id="PF00355">
    <property type="entry name" value="Rieske"/>
    <property type="match status" value="1"/>
</dbReference>
<sequence>MLQKIPEPTSPISPVRPISVRQLGINPNHWYVVARSSEVTSQPLGVTIWHQVMATPAAGIALYRDSTGKVHALEDRCPHRQVKLSHGQVIGDELECAYHGWRFHSGGECAAVPYLAANQKLPNCQIRRYPVKEQDGFIWLFPSDVEPSVEPMGLPEWEHLNYIATVSVINTQAHYSYLIENLMDMYHGHLHQDLQAWSEASLQNIDEDENSVHAHYTAQSYYKIDKIWSISQLFFPALRRLHSEPLDVSYVYPHWVSTLGKDFKIYCLLCPVNETQTKAYLIHFTSLNAFWRLHKLPVWFRRFIKDSLFGAAQKLLDGLVIQDVKMIEEEQQAYLQNPEIRNYELNPALVIVQKLMKNQVEKSGLLVSKASEDV</sequence>
<keyword evidence="2" id="KW-0479">Metal-binding</keyword>
<evidence type="ECO:0000256" key="1">
    <source>
        <dbReference type="ARBA" id="ARBA00022714"/>
    </source>
</evidence>
<dbReference type="PROSITE" id="PS51296">
    <property type="entry name" value="RIESKE"/>
    <property type="match status" value="1"/>
</dbReference>
<keyword evidence="7" id="KW-1185">Reference proteome</keyword>
<comment type="caution">
    <text evidence="6">The sequence shown here is derived from an EMBL/GenBank/DDBJ whole genome shotgun (WGS) entry which is preliminary data.</text>
</comment>
<dbReference type="Gene3D" id="2.20.25.680">
    <property type="match status" value="1"/>
</dbReference>
<dbReference type="RefSeq" id="WP_190907881.1">
    <property type="nucleotide sequence ID" value="NZ_JACJTQ010000030.1"/>
</dbReference>
<proteinExistence type="predicted"/>
<dbReference type="SUPFAM" id="SSF55961">
    <property type="entry name" value="Bet v1-like"/>
    <property type="match status" value="1"/>
</dbReference>
<dbReference type="Gene3D" id="3.90.380.10">
    <property type="entry name" value="Naphthalene 1,2-dioxygenase Alpha Subunit, Chain A, domain 1"/>
    <property type="match status" value="1"/>
</dbReference>
<keyword evidence="3" id="KW-0408">Iron</keyword>
<evidence type="ECO:0000256" key="2">
    <source>
        <dbReference type="ARBA" id="ARBA00022723"/>
    </source>
</evidence>
<keyword evidence="6" id="KW-0560">Oxidoreductase</keyword>
<dbReference type="SUPFAM" id="SSF50022">
    <property type="entry name" value="ISP domain"/>
    <property type="match status" value="1"/>
</dbReference>
<dbReference type="EMBL" id="JACJTQ010000030">
    <property type="protein sequence ID" value="MBD2693629.1"/>
    <property type="molecule type" value="Genomic_DNA"/>
</dbReference>
<gene>
    <name evidence="6" type="ORF">H6G68_18010</name>
</gene>
<evidence type="ECO:0000313" key="6">
    <source>
        <dbReference type="EMBL" id="MBD2693629.1"/>
    </source>
</evidence>
<evidence type="ECO:0000259" key="5">
    <source>
        <dbReference type="PROSITE" id="PS51296"/>
    </source>
</evidence>
<keyword evidence="4" id="KW-0411">Iron-sulfur</keyword>
<dbReference type="InterPro" id="IPR017941">
    <property type="entry name" value="Rieske_2Fe-2S"/>
</dbReference>
<dbReference type="GO" id="GO:0051213">
    <property type="term" value="F:dioxygenase activity"/>
    <property type="evidence" value="ECO:0007669"/>
    <property type="project" value="UniProtKB-KW"/>
</dbReference>
<feature type="domain" description="Rieske" evidence="5">
    <location>
        <begin position="30"/>
        <end position="140"/>
    </location>
</feature>
<evidence type="ECO:0000256" key="4">
    <source>
        <dbReference type="ARBA" id="ARBA00023014"/>
    </source>
</evidence>
<organism evidence="6 7">
    <name type="scientific">Anabaena catenula FACHB-362</name>
    <dbReference type="NCBI Taxonomy" id="2692877"/>
    <lineage>
        <taxon>Bacteria</taxon>
        <taxon>Bacillati</taxon>
        <taxon>Cyanobacteriota</taxon>
        <taxon>Cyanophyceae</taxon>
        <taxon>Nostocales</taxon>
        <taxon>Nostocaceae</taxon>
        <taxon>Anabaena</taxon>
    </lineage>
</organism>
<keyword evidence="6" id="KW-0223">Dioxygenase</keyword>
<evidence type="ECO:0000256" key="3">
    <source>
        <dbReference type="ARBA" id="ARBA00023004"/>
    </source>
</evidence>
<dbReference type="PANTHER" id="PTHR21266:SF57">
    <property type="entry name" value="3-CHLOROBENZOATE-3,4-DIOXYGENASE"/>
    <property type="match status" value="1"/>
</dbReference>